<sequence length="895" mass="100616">MLELDDLLSLDGHSVVLMPSDASARQLRDEIARARSATEGDQAFLETLSVMPPEQWLAELWDSQFADRQVLRPVQLLALAQAVIEDSDALPDDCLNSTAISRQFVDAFQRHADYLLSDDRQHYLFSREYQAFYQWREVLQAKLDADAALASSQLPSALLARRQAGATLPLPDHLLIGEHLRLTPAQRRFVDACSEAMTVQDFRPPQNQLPRRYRFSTDQIQQECRGLAAWLRQRLPAELDVPPPQIGIVVPDVNRYRATLDAALRRDFYPPSALPWHDGVEPREPWVWEGQETLLGYPLIRAAWDIIGIGPRPLPYEQLSRVLRSRFVSGWPEQRYTRAEIDLNLRKYATPELTLTGFLAQIPQKWRNETEALAPLSAVSSALSQAPSRQLPSEWVRFFDGLLVTAGWPNAADDDPVVMQCRKSFSQAMDVFRALDRQLGPVDHSTATRWLQHIISGKRFAIARDWHCPIRILGYDEAVGLHFDHLWLLGLDDRALPRPAQPSPFLPLALQRQAGIVDSEPRLQLAWDRELLNALLGSAGEVVASHCREDENGGPLSPCSLLNNIELMPLDNIDAAEPAYRIKAELPLPNNDAVRAIPPERRSRIRGGTGLFKEYAQSPFFAFAKYRLALGEFEMPAEGLDHRSQGQLLHDSLQKVWTELKDKDHLDALNDGQVEALVGRAVEAAIAKSTIPKARLNNAVIKMEAARLVAVITQWLIQREKQRTEPFAVVETEVPREGVLMGIPLRLRLDRVDQIGDKRLLIDYKSGAVDNKSWNVDDLSEPQLPIYAVMEAEQGRAVDGIMLAQLKSADELKIVMRSNWVNSVVKKRAAGNDVDSAEKWQGDLQSWSTALQSMAEGILGGDIAHDFNRNHHRGFGAYLLPLVRESDLQDGEGEA</sequence>
<dbReference type="NCBIfam" id="TIGR03623">
    <property type="entry name" value="probable DNA repair protein"/>
    <property type="match status" value="1"/>
</dbReference>
<proteinExistence type="predicted"/>
<dbReference type="InterPro" id="IPR019925">
    <property type="entry name" value="DNA_repair_protein_predicted"/>
</dbReference>
<keyword evidence="3" id="KW-1185">Reference proteome</keyword>
<dbReference type="KEGG" id="snan:I6N98_00470"/>
<protein>
    <submittedName>
        <fullName evidence="2">PD-(D/E)XK nuclease family protein</fullName>
    </submittedName>
</protein>
<evidence type="ECO:0000313" key="3">
    <source>
        <dbReference type="Proteomes" id="UP000596063"/>
    </source>
</evidence>
<evidence type="ECO:0000313" key="2">
    <source>
        <dbReference type="EMBL" id="QQD18386.1"/>
    </source>
</evidence>
<feature type="domain" description="PD-(D/E)XK endonuclease-like" evidence="1">
    <location>
        <begin position="613"/>
        <end position="865"/>
    </location>
</feature>
<accession>A0A7T4R0X6</accession>
<dbReference type="RefSeq" id="WP_198569880.1">
    <property type="nucleotide sequence ID" value="NZ_CP066167.1"/>
</dbReference>
<dbReference type="InterPro" id="IPR027417">
    <property type="entry name" value="P-loop_NTPase"/>
</dbReference>
<evidence type="ECO:0000259" key="1">
    <source>
        <dbReference type="Pfam" id="PF12705"/>
    </source>
</evidence>
<dbReference type="InterPro" id="IPR038726">
    <property type="entry name" value="PDDEXK_AddAB-type"/>
</dbReference>
<dbReference type="Proteomes" id="UP000596063">
    <property type="component" value="Chromosome"/>
</dbReference>
<dbReference type="EMBL" id="CP066167">
    <property type="protein sequence ID" value="QQD18386.1"/>
    <property type="molecule type" value="Genomic_DNA"/>
</dbReference>
<gene>
    <name evidence="2" type="ORF">I6N98_00470</name>
</gene>
<dbReference type="AlphaFoldDB" id="A0A7T4R0X6"/>
<reference evidence="2 3" key="1">
    <citation type="submission" date="2020-12" db="EMBL/GenBank/DDBJ databases">
        <authorList>
            <person name="Shan Y."/>
        </authorList>
    </citation>
    <scope>NUCLEOTIDE SEQUENCE [LARGE SCALE GENOMIC DNA]</scope>
    <source>
        <strain evidence="3">csc3.9</strain>
    </source>
</reference>
<name>A0A7T4R0X6_9GAMM</name>
<organism evidence="2 3">
    <name type="scientific">Spongiibacter nanhainus</name>
    <dbReference type="NCBI Taxonomy" id="2794344"/>
    <lineage>
        <taxon>Bacteria</taxon>
        <taxon>Pseudomonadati</taxon>
        <taxon>Pseudomonadota</taxon>
        <taxon>Gammaproteobacteria</taxon>
        <taxon>Cellvibrionales</taxon>
        <taxon>Spongiibacteraceae</taxon>
        <taxon>Spongiibacter</taxon>
    </lineage>
</organism>
<dbReference type="Pfam" id="PF12705">
    <property type="entry name" value="PDDEXK_1"/>
    <property type="match status" value="1"/>
</dbReference>
<dbReference type="SUPFAM" id="SSF52540">
    <property type="entry name" value="P-loop containing nucleoside triphosphate hydrolases"/>
    <property type="match status" value="1"/>
</dbReference>